<evidence type="ECO:0008006" key="4">
    <source>
        <dbReference type="Google" id="ProtNLM"/>
    </source>
</evidence>
<accession>A0A1F7I879</accession>
<dbReference type="EMBL" id="MGAF01000047">
    <property type="protein sequence ID" value="OGK39571.1"/>
    <property type="molecule type" value="Genomic_DNA"/>
</dbReference>
<dbReference type="Pfam" id="PF13196">
    <property type="entry name" value="DUF4012"/>
    <property type="match status" value="1"/>
</dbReference>
<reference evidence="2 3" key="1">
    <citation type="journal article" date="2016" name="Nat. Commun.">
        <title>Thousands of microbial genomes shed light on interconnected biogeochemical processes in an aquifer system.</title>
        <authorList>
            <person name="Anantharaman K."/>
            <person name="Brown C.T."/>
            <person name="Hug L.A."/>
            <person name="Sharon I."/>
            <person name="Castelle C.J."/>
            <person name="Probst A.J."/>
            <person name="Thomas B.C."/>
            <person name="Singh A."/>
            <person name="Wilkins M.J."/>
            <person name="Karaoz U."/>
            <person name="Brodie E.L."/>
            <person name="Williams K.H."/>
            <person name="Hubbard S.S."/>
            <person name="Banfield J.F."/>
        </authorList>
    </citation>
    <scope>NUCLEOTIDE SEQUENCE [LARGE SCALE GENOMIC DNA]</scope>
</reference>
<proteinExistence type="predicted"/>
<keyword evidence="1" id="KW-0472">Membrane</keyword>
<name>A0A1F7I879_9BACT</name>
<dbReference type="STRING" id="1802055.A3A74_06625"/>
<comment type="caution">
    <text evidence="2">The sequence shown here is derived from an EMBL/GenBank/DDBJ whole genome shotgun (WGS) entry which is preliminary data.</text>
</comment>
<keyword evidence="1" id="KW-1133">Transmembrane helix</keyword>
<evidence type="ECO:0000256" key="1">
    <source>
        <dbReference type="SAM" id="Phobius"/>
    </source>
</evidence>
<evidence type="ECO:0000313" key="2">
    <source>
        <dbReference type="EMBL" id="OGK39571.1"/>
    </source>
</evidence>
<protein>
    <recommendedName>
        <fullName evidence="4">DUF4012 domain-containing protein</fullName>
    </recommendedName>
</protein>
<organism evidence="2 3">
    <name type="scientific">Candidatus Roizmanbacteria bacterium RIFCSPLOWO2_01_FULL_35_13</name>
    <dbReference type="NCBI Taxonomy" id="1802055"/>
    <lineage>
        <taxon>Bacteria</taxon>
        <taxon>Candidatus Roizmaniibacteriota</taxon>
    </lineage>
</organism>
<feature type="transmembrane region" description="Helical" evidence="1">
    <location>
        <begin position="157"/>
        <end position="184"/>
    </location>
</feature>
<dbReference type="InterPro" id="IPR025101">
    <property type="entry name" value="DUF4012"/>
</dbReference>
<keyword evidence="1" id="KW-0812">Transmembrane</keyword>
<dbReference type="Proteomes" id="UP000179270">
    <property type="component" value="Unassembled WGS sequence"/>
</dbReference>
<gene>
    <name evidence="2" type="ORF">A3A74_06625</name>
</gene>
<sequence length="748" mass="86420">MSFVTEILEEKPPVLIVSEKNHQLIQLLKQHLKKYKADVFYSPELPKKLTRFEYIFFLNEEKIPKKNLIEKHKKVTLIYINNEELTKTALKQLQGSNLKIVSILGDRILDSHVDKILWFTFSQAKETFLRLTAAKNIPLPKKVWLLPKFKMPKRKKIILTFIFLFLFFHIAFFPLLFASTFLFYKASKNLKQGDFSGSEKNYESGQKLFLTAKTIYKIPRVTFLIFSLTFPDFLFKNTDRAGITVQKSLNLQKNSREVLKLILNKNKTTDEKALLLLRFETIKRDIKTIEENLNNLAQEIPTSLPNSKSIKKDLVQYTDVIFRIKRILPYIDSILAKNTEKNYLLLFANNMELRPGGGFIGSFGLMKVKDYTVEEIKIYDVYDADGQLNAHVEPPKAIRNYLNQPNWFLRDSAFSPDLLENYAQAKFFLEKEMGFTNFSGGFLITTTAVQNILGAFPEIYLPDFNEKINQKNFYLKTQYYSEKNFFPGSIQKKNFLGSLTQTILLDLENASLTELAKALKKSLDEKQISLYFDDSKLQTVLDTFYWSGRTIQPSCSTEAPTCLSDYIFPFDANLGLNKVNFFVTRHTNMKVTFDEQGKIINSFSIQFNNDSADVFPGGNYRNFFQVYLPKNSAIKKISKDGVLIENFSEETGVYKKIGFILDIPTKTSTEIIIDYDPGEKLKKGRNIYQLIVQKQIGASNSDLGLELIIDKKIHLLNQNFPALVKDNRIIYNTSLSTDKIFLVELIKE</sequence>
<evidence type="ECO:0000313" key="3">
    <source>
        <dbReference type="Proteomes" id="UP000179270"/>
    </source>
</evidence>
<dbReference type="AlphaFoldDB" id="A0A1F7I879"/>